<accession>A0A841GGJ1</accession>
<dbReference type="PANTHER" id="PTHR21015:SF22">
    <property type="entry name" value="GLYCOSYLTRANSFERASE"/>
    <property type="match status" value="1"/>
</dbReference>
<dbReference type="Proteomes" id="UP000585721">
    <property type="component" value="Unassembled WGS sequence"/>
</dbReference>
<comment type="function">
    <text evidence="10">Cell wall formation. Catalyzes the transfer of a GlcNAc subunit on undecaprenyl-pyrophosphoryl-MurNAc-pentapeptide (lipid intermediate I) to form undecaprenyl-pyrophosphoryl-MurNAc-(pentapeptide)GlcNAc (lipid intermediate II).</text>
</comment>
<feature type="binding site" evidence="10">
    <location>
        <position position="124"/>
    </location>
    <ligand>
        <name>UDP-N-acetyl-alpha-D-glucosamine</name>
        <dbReference type="ChEBI" id="CHEBI:57705"/>
    </ligand>
</feature>
<evidence type="ECO:0000256" key="3">
    <source>
        <dbReference type="ARBA" id="ARBA00022676"/>
    </source>
</evidence>
<dbReference type="InterPro" id="IPR007235">
    <property type="entry name" value="Glyco_trans_28_C"/>
</dbReference>
<dbReference type="CDD" id="cd03785">
    <property type="entry name" value="GT28_MurG"/>
    <property type="match status" value="1"/>
</dbReference>
<feature type="domain" description="Glycosyl transferase family 28 C-terminal" evidence="12">
    <location>
        <begin position="185"/>
        <end position="342"/>
    </location>
</feature>
<dbReference type="HAMAP" id="MF_00033">
    <property type="entry name" value="MurG"/>
    <property type="match status" value="1"/>
</dbReference>
<dbReference type="EMBL" id="JACHGR010000001">
    <property type="protein sequence ID" value="MBB6054371.1"/>
    <property type="molecule type" value="Genomic_DNA"/>
</dbReference>
<keyword evidence="14" id="KW-1185">Reference proteome</keyword>
<feature type="binding site" evidence="10">
    <location>
        <position position="288"/>
    </location>
    <ligand>
        <name>UDP-N-acetyl-alpha-D-glucosamine</name>
        <dbReference type="ChEBI" id="CHEBI:57705"/>
    </ligand>
</feature>
<proteinExistence type="inferred from homology"/>
<comment type="catalytic activity">
    <reaction evidence="10">
        <text>di-trans,octa-cis-undecaprenyl diphospho-N-acetyl-alpha-D-muramoyl-L-alanyl-D-glutamyl-meso-2,6-diaminopimeloyl-D-alanyl-D-alanine + UDP-N-acetyl-alpha-D-glucosamine = di-trans,octa-cis-undecaprenyl diphospho-[N-acetyl-alpha-D-glucosaminyl-(1-&gt;4)]-N-acetyl-alpha-D-muramoyl-L-alanyl-D-glutamyl-meso-2,6-diaminopimeloyl-D-alanyl-D-alanine + UDP + H(+)</text>
        <dbReference type="Rhea" id="RHEA:31227"/>
        <dbReference type="ChEBI" id="CHEBI:15378"/>
        <dbReference type="ChEBI" id="CHEBI:57705"/>
        <dbReference type="ChEBI" id="CHEBI:58223"/>
        <dbReference type="ChEBI" id="CHEBI:61387"/>
        <dbReference type="ChEBI" id="CHEBI:61388"/>
        <dbReference type="EC" id="2.4.1.227"/>
    </reaction>
</comment>
<dbReference type="InterPro" id="IPR006009">
    <property type="entry name" value="GlcNAc_MurG"/>
</dbReference>
<keyword evidence="5 10" id="KW-0133">Cell shape</keyword>
<dbReference type="RefSeq" id="WP_188025186.1">
    <property type="nucleotide sequence ID" value="NZ_JACHGR010000001.1"/>
</dbReference>
<dbReference type="GO" id="GO:0050511">
    <property type="term" value="F:undecaprenyldiphospho-muramoylpentapeptide beta-N-acetylglucosaminyltransferase activity"/>
    <property type="evidence" value="ECO:0007669"/>
    <property type="project" value="UniProtKB-UniRule"/>
</dbReference>
<sequence length="355" mass="38033">MSRSIVIMAGGTGGHVFPGLAVAHRLQADGWQIHWLGTPDRMEADLVPAHGFPIEFINIRGLRNHGLIRKLLAPFQICKAVLQALMILRRLKPDVVLGMGGYAAGPGGVAAKLLGIPLVLHEQNAAAGLTNRLLSKIATRILMGFEGAFPLSERARIVGNPVREEFLQLARTAPKRYQSGDPLKVLIVGGSLGARPLNQIVPHALAKLNNIDVHHQCGKGNMATVSELYQSLGVTTVSVMDFITDMAAAYEWADVLICRAGALTVAEVAAAGVPAIFIPLPHAVDDHQTRNAESLTRQGAAVLLPQKEMTADKLAALLAQWQADPRQLQKMAQLSRSAAILDATDRVVSECKALI</sequence>
<dbReference type="SUPFAM" id="SSF53756">
    <property type="entry name" value="UDP-Glycosyltransferase/glycogen phosphorylase"/>
    <property type="match status" value="1"/>
</dbReference>
<dbReference type="PANTHER" id="PTHR21015">
    <property type="entry name" value="UDP-N-ACETYLGLUCOSAMINE--N-ACETYLMURAMYL-(PENTAPEPTIDE) PYROPHOSPHORYL-UNDECAPRENOL N-ACETYLGLUCOSAMINE TRANSFERASE 1"/>
    <property type="match status" value="1"/>
</dbReference>
<evidence type="ECO:0000256" key="7">
    <source>
        <dbReference type="ARBA" id="ARBA00023136"/>
    </source>
</evidence>
<dbReference type="NCBIfam" id="TIGR01133">
    <property type="entry name" value="murG"/>
    <property type="match status" value="1"/>
</dbReference>
<dbReference type="Pfam" id="PF04101">
    <property type="entry name" value="Glyco_tran_28_C"/>
    <property type="match status" value="1"/>
</dbReference>
<feature type="binding site" evidence="10">
    <location>
        <position position="191"/>
    </location>
    <ligand>
        <name>UDP-N-acetyl-alpha-D-glucosamine</name>
        <dbReference type="ChEBI" id="CHEBI:57705"/>
    </ligand>
</feature>
<dbReference type="EC" id="2.4.1.227" evidence="10"/>
<feature type="binding site" evidence="10">
    <location>
        <position position="163"/>
    </location>
    <ligand>
        <name>UDP-N-acetyl-alpha-D-glucosamine</name>
        <dbReference type="ChEBI" id="CHEBI:57705"/>
    </ligand>
</feature>
<keyword evidence="7 10" id="KW-0472">Membrane</keyword>
<keyword evidence="4 10" id="KW-0808">Transferase</keyword>
<dbReference type="GO" id="GO:0005886">
    <property type="term" value="C:plasma membrane"/>
    <property type="evidence" value="ECO:0007669"/>
    <property type="project" value="UniProtKB-SubCell"/>
</dbReference>
<dbReference type="Gene3D" id="3.40.50.2000">
    <property type="entry name" value="Glycogen Phosphorylase B"/>
    <property type="match status" value="2"/>
</dbReference>
<comment type="subcellular location">
    <subcellularLocation>
        <location evidence="10">Cell membrane</location>
        <topology evidence="10">Peripheral membrane protein</topology>
        <orientation evidence="10">Cytoplasmic side</orientation>
    </subcellularLocation>
</comment>
<keyword evidence="9 10" id="KW-0961">Cell wall biogenesis/degradation</keyword>
<evidence type="ECO:0000313" key="13">
    <source>
        <dbReference type="EMBL" id="MBB6054371.1"/>
    </source>
</evidence>
<dbReference type="GO" id="GO:0071555">
    <property type="term" value="P:cell wall organization"/>
    <property type="evidence" value="ECO:0007669"/>
    <property type="project" value="UniProtKB-KW"/>
</dbReference>
<feature type="binding site" evidence="10">
    <location>
        <position position="243"/>
    </location>
    <ligand>
        <name>UDP-N-acetyl-alpha-D-glucosamine</name>
        <dbReference type="ChEBI" id="CHEBI:57705"/>
    </ligand>
</feature>
<keyword evidence="3 10" id="KW-0328">Glycosyltransferase</keyword>
<evidence type="ECO:0000259" key="12">
    <source>
        <dbReference type="Pfam" id="PF04101"/>
    </source>
</evidence>
<comment type="caution">
    <text evidence="13">The sequence shown here is derived from an EMBL/GenBank/DDBJ whole genome shotgun (WGS) entry which is preliminary data.</text>
</comment>
<evidence type="ECO:0000256" key="8">
    <source>
        <dbReference type="ARBA" id="ARBA00023306"/>
    </source>
</evidence>
<dbReference type="GO" id="GO:0008360">
    <property type="term" value="P:regulation of cell shape"/>
    <property type="evidence" value="ECO:0007669"/>
    <property type="project" value="UniProtKB-KW"/>
</dbReference>
<dbReference type="GO" id="GO:0005975">
    <property type="term" value="P:carbohydrate metabolic process"/>
    <property type="evidence" value="ECO:0007669"/>
    <property type="project" value="InterPro"/>
</dbReference>
<evidence type="ECO:0000256" key="4">
    <source>
        <dbReference type="ARBA" id="ARBA00022679"/>
    </source>
</evidence>
<organism evidence="13 14">
    <name type="scientific">Tolumonas osonensis</name>
    <dbReference type="NCBI Taxonomy" id="675874"/>
    <lineage>
        <taxon>Bacteria</taxon>
        <taxon>Pseudomonadati</taxon>
        <taxon>Pseudomonadota</taxon>
        <taxon>Gammaproteobacteria</taxon>
        <taxon>Aeromonadales</taxon>
        <taxon>Aeromonadaceae</taxon>
        <taxon>Tolumonas</taxon>
    </lineage>
</organism>
<keyword evidence="2 10" id="KW-0132">Cell division</keyword>
<keyword evidence="8 10" id="KW-0131">Cell cycle</keyword>
<comment type="similarity">
    <text evidence="10">Belongs to the glycosyltransferase 28 family. MurG subfamily.</text>
</comment>
<dbReference type="Pfam" id="PF03033">
    <property type="entry name" value="Glyco_transf_28"/>
    <property type="match status" value="1"/>
</dbReference>
<dbReference type="InterPro" id="IPR004276">
    <property type="entry name" value="GlycoTrans_28_N"/>
</dbReference>
<name>A0A841GGJ1_9GAMM</name>
<feature type="binding site" evidence="10">
    <location>
        <begin position="12"/>
        <end position="14"/>
    </location>
    <ligand>
        <name>UDP-N-acetyl-alpha-D-glucosamine</name>
        <dbReference type="ChEBI" id="CHEBI:57705"/>
    </ligand>
</feature>
<evidence type="ECO:0000259" key="11">
    <source>
        <dbReference type="Pfam" id="PF03033"/>
    </source>
</evidence>
<reference evidence="13 14" key="1">
    <citation type="submission" date="2020-08" db="EMBL/GenBank/DDBJ databases">
        <title>Genomic Encyclopedia of Type Strains, Phase IV (KMG-IV): sequencing the most valuable type-strain genomes for metagenomic binning, comparative biology and taxonomic classification.</title>
        <authorList>
            <person name="Goeker M."/>
        </authorList>
    </citation>
    <scope>NUCLEOTIDE SEQUENCE [LARGE SCALE GENOMIC DNA]</scope>
    <source>
        <strain evidence="13 14">DSM 22975</strain>
    </source>
</reference>
<evidence type="ECO:0000256" key="1">
    <source>
        <dbReference type="ARBA" id="ARBA00022475"/>
    </source>
</evidence>
<dbReference type="UniPathway" id="UPA00219"/>
<dbReference type="GO" id="GO:0051301">
    <property type="term" value="P:cell division"/>
    <property type="evidence" value="ECO:0007669"/>
    <property type="project" value="UniProtKB-KW"/>
</dbReference>
<protein>
    <recommendedName>
        <fullName evidence="10">UDP-N-acetylglucosamine--N-acetylmuramyl-(pentapeptide) pyrophosphoryl-undecaprenol N-acetylglucosamine transferase</fullName>
        <ecNumber evidence="10">2.4.1.227</ecNumber>
    </recommendedName>
    <alternativeName>
        <fullName evidence="10">Undecaprenyl-PP-MurNAc-pentapeptide-UDPGlcNAc GlcNAc transferase</fullName>
    </alternativeName>
</protein>
<evidence type="ECO:0000256" key="6">
    <source>
        <dbReference type="ARBA" id="ARBA00022984"/>
    </source>
</evidence>
<keyword evidence="6 10" id="KW-0573">Peptidoglycan synthesis</keyword>
<evidence type="ECO:0000256" key="10">
    <source>
        <dbReference type="HAMAP-Rule" id="MF_00033"/>
    </source>
</evidence>
<feature type="domain" description="Glycosyltransferase family 28 N-terminal" evidence="11">
    <location>
        <begin position="5"/>
        <end position="142"/>
    </location>
</feature>
<evidence type="ECO:0000256" key="2">
    <source>
        <dbReference type="ARBA" id="ARBA00022618"/>
    </source>
</evidence>
<evidence type="ECO:0000313" key="14">
    <source>
        <dbReference type="Proteomes" id="UP000585721"/>
    </source>
</evidence>
<gene>
    <name evidence="10" type="primary">murG</name>
    <name evidence="13" type="ORF">HNR75_000236</name>
</gene>
<evidence type="ECO:0000256" key="9">
    <source>
        <dbReference type="ARBA" id="ARBA00023316"/>
    </source>
</evidence>
<keyword evidence="1 10" id="KW-1003">Cell membrane</keyword>
<evidence type="ECO:0000256" key="5">
    <source>
        <dbReference type="ARBA" id="ARBA00022960"/>
    </source>
</evidence>
<dbReference type="AlphaFoldDB" id="A0A841GGJ1"/>
<feature type="binding site" evidence="10">
    <location>
        <begin position="262"/>
        <end position="267"/>
    </location>
    <ligand>
        <name>UDP-N-acetyl-alpha-D-glucosamine</name>
        <dbReference type="ChEBI" id="CHEBI:57705"/>
    </ligand>
</feature>
<comment type="pathway">
    <text evidence="10">Cell wall biogenesis; peptidoglycan biosynthesis.</text>
</comment>
<dbReference type="GO" id="GO:0009252">
    <property type="term" value="P:peptidoglycan biosynthetic process"/>
    <property type="evidence" value="ECO:0007669"/>
    <property type="project" value="UniProtKB-UniRule"/>
</dbReference>